<feature type="region of interest" description="Disordered" evidence="1">
    <location>
        <begin position="97"/>
        <end position="123"/>
    </location>
</feature>
<reference evidence="2 3" key="1">
    <citation type="journal article" date="2018" name="PLoS Pathog.">
        <title>Evolution of structural diversity of trichothecenes, a family of toxins produced by plant pathogenic and entomopathogenic fungi.</title>
        <authorList>
            <person name="Proctor R.H."/>
            <person name="McCormick S.P."/>
            <person name="Kim H.S."/>
            <person name="Cardoza R.E."/>
            <person name="Stanley A.M."/>
            <person name="Lindo L."/>
            <person name="Kelly A."/>
            <person name="Brown D.W."/>
            <person name="Lee T."/>
            <person name="Vaughan M.M."/>
            <person name="Alexander N.J."/>
            <person name="Busman M."/>
            <person name="Gutierrez S."/>
        </authorList>
    </citation>
    <scope>NUCLEOTIDE SEQUENCE [LARGE SCALE GENOMIC DNA]</scope>
    <source>
        <strain evidence="2 3">NRRL 3299</strain>
    </source>
</reference>
<protein>
    <submittedName>
        <fullName evidence="2">Uncharacterized protein</fullName>
    </submittedName>
</protein>
<gene>
    <name evidence="2" type="ORF">FSPOR_323</name>
</gene>
<evidence type="ECO:0000256" key="1">
    <source>
        <dbReference type="SAM" id="MobiDB-lite"/>
    </source>
</evidence>
<proteinExistence type="predicted"/>
<dbReference type="STRING" id="5514.A0A395SUM9"/>
<feature type="compositionally biased region" description="Basic and acidic residues" evidence="1">
    <location>
        <begin position="107"/>
        <end position="122"/>
    </location>
</feature>
<evidence type="ECO:0000313" key="2">
    <source>
        <dbReference type="EMBL" id="RGP76200.1"/>
    </source>
</evidence>
<dbReference type="AlphaFoldDB" id="A0A395SUM9"/>
<sequence>MARQKKGVKHAISPQPDLGVTKKSRAIYLVESPGGTLTETQPSAAHELGAFTMAPREPTSTELPPIKVEDANLGASETLLSDSPIRSAASVLLTLSDPPVLDSEDSDSAKDPEQGDHTKKTNYDLSEEYLNTLSVREKLRKGIAMGFANNLAYGNATEGMVQSNSQHAPRPLSTDPMTVARIMRSTARQRHVDSRLYHHMNRTSQPTEMVNHGLMVGVSGAIEIQNARRETRKHKNARMPDVIAASQRLQAVTRTANYNSYRPDFPFPKLNPGKAMVIEPSEADDWEGLASWLESCCRRFGYKSLDIDSLSFRHDYKHNKLTKLELDDGLWISLNGKYSKPTNIDTKEGSITMYEANIVYGDPPSLQKWIWFKITKPLMTSQGDKLEYFGAAPTSVLTFAIPAIKIEKAKNQGKPKTDLPARLGDFGRLKIDAYTDASERQLIQEWRFSKDGIPTFEISQHPQVMAERKFPPDFLWVEALPTREEVNAPDRTQKCYACNVCLVEATSKKGAGWVRFNPEPQQKNEERNMMPDPWPGVRRPAAREASGLRNEV</sequence>
<dbReference type="Proteomes" id="UP000266152">
    <property type="component" value="Unassembled WGS sequence"/>
</dbReference>
<dbReference type="EMBL" id="PXOF01000007">
    <property type="protein sequence ID" value="RGP76200.1"/>
    <property type="molecule type" value="Genomic_DNA"/>
</dbReference>
<organism evidence="2 3">
    <name type="scientific">Fusarium sporotrichioides</name>
    <dbReference type="NCBI Taxonomy" id="5514"/>
    <lineage>
        <taxon>Eukaryota</taxon>
        <taxon>Fungi</taxon>
        <taxon>Dikarya</taxon>
        <taxon>Ascomycota</taxon>
        <taxon>Pezizomycotina</taxon>
        <taxon>Sordariomycetes</taxon>
        <taxon>Hypocreomycetidae</taxon>
        <taxon>Hypocreales</taxon>
        <taxon>Nectriaceae</taxon>
        <taxon>Fusarium</taxon>
    </lineage>
</organism>
<evidence type="ECO:0000313" key="3">
    <source>
        <dbReference type="Proteomes" id="UP000266152"/>
    </source>
</evidence>
<name>A0A395SUM9_FUSSP</name>
<comment type="caution">
    <text evidence="2">The sequence shown here is derived from an EMBL/GenBank/DDBJ whole genome shotgun (WGS) entry which is preliminary data.</text>
</comment>
<feature type="region of interest" description="Disordered" evidence="1">
    <location>
        <begin position="513"/>
        <end position="552"/>
    </location>
</feature>
<accession>A0A395SUM9</accession>
<keyword evidence="3" id="KW-1185">Reference proteome</keyword>